<gene>
    <name evidence="1" type="ORF">OJ252_281</name>
</gene>
<reference evidence="1" key="1">
    <citation type="submission" date="2022-10" db="EMBL/GenBank/DDBJ databases">
        <title>Adaptive evolution leads to modifications in subtelomeric GC content in a zoonotic Cryptosporidium species.</title>
        <authorList>
            <person name="Li J."/>
            <person name="Feng Y."/>
            <person name="Xiao L."/>
        </authorList>
    </citation>
    <scope>NUCLEOTIDE SEQUENCE</scope>
    <source>
        <strain evidence="1">25894</strain>
    </source>
</reference>
<keyword evidence="2" id="KW-1185">Reference proteome</keyword>
<accession>A0ABQ8PDJ3</accession>
<comment type="caution">
    <text evidence="1">The sequence shown here is derived from an EMBL/GenBank/DDBJ whole genome shotgun (WGS) entry which is preliminary data.</text>
</comment>
<sequence>MFQNISMVLSRLIPCSNRSECKNGFPLQIYLSGDLEQSTKTLDIEFSPEQIRQIIRKVDWDVLVKCASQFGMSLPLSYSEEDLDDDIFLCAVHDAVLKNLYALHVTTGIWFQKGYQI</sequence>
<evidence type="ECO:0000313" key="1">
    <source>
        <dbReference type="EMBL" id="KAJ1615282.1"/>
    </source>
</evidence>
<proteinExistence type="predicted"/>
<evidence type="ECO:0000313" key="2">
    <source>
        <dbReference type="Proteomes" id="UP001071777"/>
    </source>
</evidence>
<dbReference type="EMBL" id="JAPCXB010000008">
    <property type="protein sequence ID" value="KAJ1615282.1"/>
    <property type="molecule type" value="Genomic_DNA"/>
</dbReference>
<dbReference type="Gene3D" id="2.20.25.10">
    <property type="match status" value="1"/>
</dbReference>
<dbReference type="Proteomes" id="UP001071777">
    <property type="component" value="Unassembled WGS sequence"/>
</dbReference>
<organism evidence="1 2">
    <name type="scientific">Cryptosporidium canis</name>
    <dbReference type="NCBI Taxonomy" id="195482"/>
    <lineage>
        <taxon>Eukaryota</taxon>
        <taxon>Sar</taxon>
        <taxon>Alveolata</taxon>
        <taxon>Apicomplexa</taxon>
        <taxon>Conoidasida</taxon>
        <taxon>Coccidia</taxon>
        <taxon>Eucoccidiorida</taxon>
        <taxon>Eimeriorina</taxon>
        <taxon>Cryptosporidiidae</taxon>
        <taxon>Cryptosporidium</taxon>
    </lineage>
</organism>
<protein>
    <submittedName>
        <fullName evidence="1">Uncharacterized protein</fullName>
    </submittedName>
</protein>
<name>A0ABQ8PDJ3_9CRYT</name>